<evidence type="ECO:0000256" key="8">
    <source>
        <dbReference type="ARBA" id="ARBA00023180"/>
    </source>
</evidence>
<dbReference type="PANTHER" id="PTHR34836:SF6">
    <property type="entry name" value="PERIPLASMIC BINDING PROTEIN-LIKE I"/>
    <property type="match status" value="1"/>
</dbReference>
<dbReference type="CDD" id="cd19990">
    <property type="entry name" value="PBP1_GABAb_receptor_plant"/>
    <property type="match status" value="1"/>
</dbReference>
<feature type="region of interest" description="Disordered" evidence="11">
    <location>
        <begin position="310"/>
        <end position="329"/>
    </location>
</feature>
<keyword evidence="16" id="KW-1185">Reference proteome</keyword>
<feature type="signal peptide" evidence="13">
    <location>
        <begin position="1"/>
        <end position="28"/>
    </location>
</feature>
<evidence type="ECO:0000256" key="12">
    <source>
        <dbReference type="SAM" id="Phobius"/>
    </source>
</evidence>
<dbReference type="PANTHER" id="PTHR34836">
    <property type="entry name" value="OS06G0188250 PROTEIN"/>
    <property type="match status" value="1"/>
</dbReference>
<dbReference type="Pfam" id="PF01094">
    <property type="entry name" value="ANF_receptor"/>
    <property type="match status" value="1"/>
</dbReference>
<comment type="caution">
    <text evidence="15">The sequence shown here is derived from an EMBL/GenBank/DDBJ whole genome shotgun (WGS) entry which is preliminary data.</text>
</comment>
<evidence type="ECO:0000256" key="3">
    <source>
        <dbReference type="ARBA" id="ARBA00022692"/>
    </source>
</evidence>
<dbReference type="InterPro" id="IPR044440">
    <property type="entry name" value="GABAb_receptor_plant_PBP1"/>
</dbReference>
<comment type="subcellular location">
    <subcellularLocation>
        <location evidence="1">Membrane</location>
        <topology evidence="1">Multi-pass membrane protein</topology>
    </subcellularLocation>
</comment>
<evidence type="ECO:0000256" key="7">
    <source>
        <dbReference type="ARBA" id="ARBA00023170"/>
    </source>
</evidence>
<proteinExistence type="predicted"/>
<feature type="domain" description="Ionotropic glutamate receptor C-terminal" evidence="14">
    <location>
        <begin position="390"/>
        <end position="607"/>
    </location>
</feature>
<evidence type="ECO:0000259" key="14">
    <source>
        <dbReference type="SMART" id="SM00079"/>
    </source>
</evidence>
<keyword evidence="7" id="KW-0675">Receptor</keyword>
<dbReference type="SUPFAM" id="SSF53850">
    <property type="entry name" value="Periplasmic binding protein-like II"/>
    <property type="match status" value="1"/>
</dbReference>
<organism evidence="15 16">
    <name type="scientific">Rhamnella rubrinervis</name>
    <dbReference type="NCBI Taxonomy" id="2594499"/>
    <lineage>
        <taxon>Eukaryota</taxon>
        <taxon>Viridiplantae</taxon>
        <taxon>Streptophyta</taxon>
        <taxon>Embryophyta</taxon>
        <taxon>Tracheophyta</taxon>
        <taxon>Spermatophyta</taxon>
        <taxon>Magnoliopsida</taxon>
        <taxon>eudicotyledons</taxon>
        <taxon>Gunneridae</taxon>
        <taxon>Pentapetalae</taxon>
        <taxon>rosids</taxon>
        <taxon>fabids</taxon>
        <taxon>Rosales</taxon>
        <taxon>Rhamnaceae</taxon>
        <taxon>rhamnoid group</taxon>
        <taxon>Rhamneae</taxon>
        <taxon>Rhamnella</taxon>
    </lineage>
</organism>
<keyword evidence="10" id="KW-0407">Ion channel</keyword>
<dbReference type="EMBL" id="VOIH02000010">
    <property type="protein sequence ID" value="KAF3434905.1"/>
    <property type="molecule type" value="Genomic_DNA"/>
</dbReference>
<evidence type="ECO:0000256" key="13">
    <source>
        <dbReference type="SAM" id="SignalP"/>
    </source>
</evidence>
<evidence type="ECO:0000256" key="6">
    <source>
        <dbReference type="ARBA" id="ARBA00023136"/>
    </source>
</evidence>
<evidence type="ECO:0000256" key="2">
    <source>
        <dbReference type="ARBA" id="ARBA00022448"/>
    </source>
</evidence>
<feature type="transmembrane region" description="Helical" evidence="12">
    <location>
        <begin position="629"/>
        <end position="652"/>
    </location>
</feature>
<dbReference type="FunFam" id="3.40.190.10:FF:000103">
    <property type="entry name" value="Glutamate receptor"/>
    <property type="match status" value="1"/>
</dbReference>
<feature type="chain" id="PRO_5035441787" description="Ionotropic glutamate receptor C-terminal domain-containing protein" evidence="13">
    <location>
        <begin position="29"/>
        <end position="654"/>
    </location>
</feature>
<dbReference type="InterPro" id="IPR015683">
    <property type="entry name" value="Ionotropic_Glu_rcpt"/>
</dbReference>
<protein>
    <recommendedName>
        <fullName evidence="14">Ionotropic glutamate receptor C-terminal domain-containing protein</fullName>
    </recommendedName>
</protein>
<sequence length="654" mass="73193">MENTKSCKNQIILLLVILLSVLGQYCWGDELQMKEEVHVGVIVDMSSMEGKIVESCIAMAISDFYGIHHNYTTRLLLHSRDSNGQHLQALSAALELLYKFKVEAIIGVQTRIESNFLAEIGNKAKLPMVSILGQRTLPPSNKSYSFLVHATPDETSQFKGITALVESFEWRDVILIHGDSDFERDIISYMIDSLQEIFIVHISQHLLVQLVKNAKELGMMSKGYAWVMSATTMNLLQLVDSSVFQSMQGVVGLKSYIPQSKDLHNLTSRLRRKIYIENPSMEVMESSAYGVWAYDSIWAVAEAVERTKVKLPPPARSNTSKSSKQGQGSKLLKEILQTRFRGLSGEFVFKNGRRVSSDAYEIVNVIAILWPGRTTTTPKGRSMMGMNGIKLRIGVPVKIGFNQLVRVDYDPLQSNATYNVTGFCVDVFKAAVELLPYQVEYQFILDTSGMTAETYDDLVYQVYLQNFDAVVGDTTITSNRSLYVDFTIPYTDMGVGMVVPNSFKTFLSPQQYVDALSKGSKHGGISAIIDEIPYIKIFLAMYPGEYLMIKSMSTTNGFGFVSTDLLLIFKFLCFRKGSPLVHDMSWAIEKLREEGELAKLETEWFRSKSTCTSEKSTNGTPDALSVHDFGGLFMISGISSTLALLLFLTLLLKK</sequence>
<dbReference type="InterPro" id="IPR001638">
    <property type="entry name" value="Solute-binding_3/MltF_N"/>
</dbReference>
<dbReference type="InterPro" id="IPR001320">
    <property type="entry name" value="Iontro_rcpt_C"/>
</dbReference>
<keyword evidence="2" id="KW-0813">Transport</keyword>
<dbReference type="InterPro" id="IPR028082">
    <property type="entry name" value="Peripla_BP_I"/>
</dbReference>
<keyword evidence="9" id="KW-1071">Ligand-gated ion channel</keyword>
<keyword evidence="6 12" id="KW-0472">Membrane</keyword>
<name>A0A8K0GUR4_9ROSA</name>
<keyword evidence="13" id="KW-0732">Signal</keyword>
<evidence type="ECO:0000256" key="9">
    <source>
        <dbReference type="ARBA" id="ARBA00023286"/>
    </source>
</evidence>
<dbReference type="Proteomes" id="UP000796880">
    <property type="component" value="Unassembled WGS sequence"/>
</dbReference>
<evidence type="ECO:0000256" key="5">
    <source>
        <dbReference type="ARBA" id="ARBA00023065"/>
    </source>
</evidence>
<keyword evidence="5" id="KW-0406">Ion transport</keyword>
<accession>A0A8K0GUR4</accession>
<reference evidence="15" key="1">
    <citation type="submission" date="2020-03" db="EMBL/GenBank/DDBJ databases">
        <title>A high-quality chromosome-level genome assembly of a woody plant with both climbing and erect habits, Rhamnella rubrinervis.</title>
        <authorList>
            <person name="Lu Z."/>
            <person name="Yang Y."/>
            <person name="Zhu X."/>
            <person name="Sun Y."/>
        </authorList>
    </citation>
    <scope>NUCLEOTIDE SEQUENCE</scope>
    <source>
        <strain evidence="15">BYM</strain>
        <tissue evidence="15">Leaf</tissue>
    </source>
</reference>
<evidence type="ECO:0000256" key="4">
    <source>
        <dbReference type="ARBA" id="ARBA00022989"/>
    </source>
</evidence>
<feature type="compositionally biased region" description="Low complexity" evidence="11">
    <location>
        <begin position="320"/>
        <end position="329"/>
    </location>
</feature>
<evidence type="ECO:0000313" key="16">
    <source>
        <dbReference type="Proteomes" id="UP000796880"/>
    </source>
</evidence>
<evidence type="ECO:0000313" key="15">
    <source>
        <dbReference type="EMBL" id="KAF3434905.1"/>
    </source>
</evidence>
<keyword evidence="8" id="KW-0325">Glycoprotein</keyword>
<evidence type="ECO:0000256" key="1">
    <source>
        <dbReference type="ARBA" id="ARBA00004141"/>
    </source>
</evidence>
<dbReference type="SUPFAM" id="SSF53822">
    <property type="entry name" value="Periplasmic binding protein-like I"/>
    <property type="match status" value="1"/>
</dbReference>
<dbReference type="Pfam" id="PF00497">
    <property type="entry name" value="SBP_bac_3"/>
    <property type="match status" value="1"/>
</dbReference>
<keyword evidence="3 12" id="KW-0812">Transmembrane</keyword>
<evidence type="ECO:0000256" key="10">
    <source>
        <dbReference type="ARBA" id="ARBA00023303"/>
    </source>
</evidence>
<dbReference type="Gene3D" id="3.40.50.2300">
    <property type="match status" value="2"/>
</dbReference>
<gene>
    <name evidence="15" type="ORF">FNV43_RR21992</name>
</gene>
<dbReference type="GO" id="GO:0015276">
    <property type="term" value="F:ligand-gated monoatomic ion channel activity"/>
    <property type="evidence" value="ECO:0007669"/>
    <property type="project" value="InterPro"/>
</dbReference>
<dbReference type="InterPro" id="IPR001828">
    <property type="entry name" value="ANF_lig-bd_rcpt"/>
</dbReference>
<dbReference type="AlphaFoldDB" id="A0A8K0GUR4"/>
<dbReference type="Gene3D" id="3.40.190.10">
    <property type="entry name" value="Periplasmic binding protein-like II"/>
    <property type="match status" value="1"/>
</dbReference>
<dbReference type="GO" id="GO:0016020">
    <property type="term" value="C:membrane"/>
    <property type="evidence" value="ECO:0007669"/>
    <property type="project" value="UniProtKB-SubCell"/>
</dbReference>
<dbReference type="OrthoDB" id="5984008at2759"/>
<dbReference type="CDD" id="cd13686">
    <property type="entry name" value="GluR_Plant"/>
    <property type="match status" value="1"/>
</dbReference>
<keyword evidence="4 12" id="KW-1133">Transmembrane helix</keyword>
<dbReference type="SMART" id="SM00079">
    <property type="entry name" value="PBPe"/>
    <property type="match status" value="1"/>
</dbReference>
<evidence type="ECO:0000256" key="11">
    <source>
        <dbReference type="SAM" id="MobiDB-lite"/>
    </source>
</evidence>